<evidence type="ECO:0008006" key="4">
    <source>
        <dbReference type="Google" id="ProtNLM"/>
    </source>
</evidence>
<protein>
    <recommendedName>
        <fullName evidence="4">Metallo-beta-lactamase domain-containing protein</fullName>
    </recommendedName>
</protein>
<organism evidence="2 3">
    <name type="scientific">Epichloe bromicola</name>
    <dbReference type="NCBI Taxonomy" id="79588"/>
    <lineage>
        <taxon>Eukaryota</taxon>
        <taxon>Fungi</taxon>
        <taxon>Dikarya</taxon>
        <taxon>Ascomycota</taxon>
        <taxon>Pezizomycotina</taxon>
        <taxon>Sordariomycetes</taxon>
        <taxon>Hypocreomycetidae</taxon>
        <taxon>Hypocreales</taxon>
        <taxon>Clavicipitaceae</taxon>
        <taxon>Epichloe</taxon>
    </lineage>
</organism>
<dbReference type="InterPro" id="IPR036866">
    <property type="entry name" value="RibonucZ/Hydroxyglut_hydro"/>
</dbReference>
<feature type="compositionally biased region" description="Polar residues" evidence="1">
    <location>
        <begin position="44"/>
        <end position="59"/>
    </location>
</feature>
<dbReference type="Proteomes" id="UP001562357">
    <property type="component" value="Unassembled WGS sequence"/>
</dbReference>
<evidence type="ECO:0000313" key="3">
    <source>
        <dbReference type="Proteomes" id="UP001562357"/>
    </source>
</evidence>
<sequence>MALTIKQLNGDASFLLTFERIDLDSPDGGQSTEPFRILLDPHLAQSTPSSSTRARQESASPKDVPEPDVIIISNSRSDHCNEAALRQFAPGGAKPRILAEPTAAKVIQSWRYFEQGKVTTLHRWQDPRQTGRSTVVRIPIAARVIGGEEGLVTVAFVTQKRERKKSLRSAVAITYRPASSARTTMPPARPVSTILAAASAAAAAPSSATKRDGSAQLLTLESPTLPPLPAFTPLTPPATPVARRPIRSTRSMASLSPHAKDRGVSVIFSPHGIPYRDIEPYATSHLLAEAALPLTVLLHSFDTVSRPWWLGGTLTSGFEDGQEIIAKLGARVWISACDAENNTSGLARRFTRRRRYTRDQVRQLVRGAMKTHHETRNDGPGPGSGRSRRAERPTEVLALDIDEHVTLTSEGIWAAETPSPNKGDDTKRLSIRHVPADAAGPSAAKATYGLSQLRPAAVAVA</sequence>
<evidence type="ECO:0000313" key="2">
    <source>
        <dbReference type="EMBL" id="GAB0137694.1"/>
    </source>
</evidence>
<evidence type="ECO:0000256" key="1">
    <source>
        <dbReference type="SAM" id="MobiDB-lite"/>
    </source>
</evidence>
<keyword evidence="3" id="KW-1185">Reference proteome</keyword>
<name>A0ABQ0CW71_9HYPO</name>
<reference evidence="3" key="1">
    <citation type="submission" date="2024-06" db="EMBL/GenBank/DDBJ databases">
        <title>Draft Genome Sequences of Epichloe bromicola Strains Isolated from Elymus ciliaris.</title>
        <authorList>
            <consortium name="Epichloe bromicola genome sequencing consortium"/>
            <person name="Miura A."/>
            <person name="Imano S."/>
            <person name="Ashida A."/>
            <person name="Sato I."/>
            <person name="Chiba S."/>
            <person name="Tanaka A."/>
            <person name="Camagna M."/>
            <person name="Takemoto D."/>
        </authorList>
    </citation>
    <scope>NUCLEOTIDE SEQUENCE [LARGE SCALE GENOMIC DNA]</scope>
    <source>
        <strain evidence="3">DP</strain>
    </source>
</reference>
<gene>
    <name evidence="2" type="primary">g5951</name>
    <name evidence="2" type="ORF">EsDP_00005951</name>
</gene>
<feature type="region of interest" description="Disordered" evidence="1">
    <location>
        <begin position="42"/>
        <end position="66"/>
    </location>
</feature>
<accession>A0ABQ0CW71</accession>
<dbReference type="Pfam" id="PF13483">
    <property type="entry name" value="Lactamase_B_3"/>
    <property type="match status" value="1"/>
</dbReference>
<dbReference type="EMBL" id="BAAFGZ010000306">
    <property type="protein sequence ID" value="GAB0137694.1"/>
    <property type="molecule type" value="Genomic_DNA"/>
</dbReference>
<dbReference type="PANTHER" id="PTHR36142:SF5">
    <property type="entry name" value="METALLO-BETA-LACTAMASE DOMAIN-CONTAINING PROTEIN"/>
    <property type="match status" value="1"/>
</dbReference>
<dbReference type="PANTHER" id="PTHR36142">
    <property type="entry name" value="METALLO-HYDROLASE/OXIDOREDUCTASE SUPERFAMILY PROTEIN"/>
    <property type="match status" value="1"/>
</dbReference>
<comment type="caution">
    <text evidence="2">The sequence shown here is derived from an EMBL/GenBank/DDBJ whole genome shotgun (WGS) entry which is preliminary data.</text>
</comment>
<dbReference type="Gene3D" id="3.60.15.10">
    <property type="entry name" value="Ribonuclease Z/Hydroxyacylglutathione hydrolase-like"/>
    <property type="match status" value="1"/>
</dbReference>
<feature type="region of interest" description="Disordered" evidence="1">
    <location>
        <begin position="366"/>
        <end position="392"/>
    </location>
</feature>
<proteinExistence type="predicted"/>